<protein>
    <submittedName>
        <fullName evidence="2">Uncharacterized protein</fullName>
    </submittedName>
</protein>
<dbReference type="EMBL" id="GBXM01000558">
    <property type="protein sequence ID" value="JAI08020.1"/>
    <property type="molecule type" value="Transcribed_RNA"/>
</dbReference>
<dbReference type="AlphaFoldDB" id="A0A0E9XZE9"/>
<feature type="region of interest" description="Disordered" evidence="1">
    <location>
        <begin position="1"/>
        <end position="38"/>
    </location>
</feature>
<evidence type="ECO:0000313" key="2">
    <source>
        <dbReference type="EMBL" id="JAI08020.1"/>
    </source>
</evidence>
<proteinExistence type="predicted"/>
<feature type="compositionally biased region" description="Basic and acidic residues" evidence="1">
    <location>
        <begin position="1"/>
        <end position="11"/>
    </location>
</feature>
<name>A0A0E9XZE9_ANGAN</name>
<accession>A0A0E9XZE9</accession>
<feature type="compositionally biased region" description="Low complexity" evidence="1">
    <location>
        <begin position="15"/>
        <end position="26"/>
    </location>
</feature>
<evidence type="ECO:0000256" key="1">
    <source>
        <dbReference type="SAM" id="MobiDB-lite"/>
    </source>
</evidence>
<reference evidence="2" key="2">
    <citation type="journal article" date="2015" name="Fish Shellfish Immunol.">
        <title>Early steps in the European eel (Anguilla anguilla)-Vibrio vulnificus interaction in the gills: Role of the RtxA13 toxin.</title>
        <authorList>
            <person name="Callol A."/>
            <person name="Pajuelo D."/>
            <person name="Ebbesson L."/>
            <person name="Teles M."/>
            <person name="MacKenzie S."/>
            <person name="Amaro C."/>
        </authorList>
    </citation>
    <scope>NUCLEOTIDE SEQUENCE</scope>
</reference>
<reference evidence="2" key="1">
    <citation type="submission" date="2014-11" db="EMBL/GenBank/DDBJ databases">
        <authorList>
            <person name="Amaro Gonzalez C."/>
        </authorList>
    </citation>
    <scope>NUCLEOTIDE SEQUENCE</scope>
</reference>
<sequence>MQEGHCVRDAVEGQSSSISLHTSATSCPTNLSKRGEKNTYVSCLSKKPG</sequence>
<organism evidence="2">
    <name type="scientific">Anguilla anguilla</name>
    <name type="common">European freshwater eel</name>
    <name type="synonym">Muraena anguilla</name>
    <dbReference type="NCBI Taxonomy" id="7936"/>
    <lineage>
        <taxon>Eukaryota</taxon>
        <taxon>Metazoa</taxon>
        <taxon>Chordata</taxon>
        <taxon>Craniata</taxon>
        <taxon>Vertebrata</taxon>
        <taxon>Euteleostomi</taxon>
        <taxon>Actinopterygii</taxon>
        <taxon>Neopterygii</taxon>
        <taxon>Teleostei</taxon>
        <taxon>Anguilliformes</taxon>
        <taxon>Anguillidae</taxon>
        <taxon>Anguilla</taxon>
    </lineage>
</organism>